<proteinExistence type="predicted"/>
<protein>
    <submittedName>
        <fullName evidence="1">Uncharacterized protein</fullName>
    </submittedName>
</protein>
<accession>A0ACB9ELS8</accession>
<dbReference type="Proteomes" id="UP001055879">
    <property type="component" value="Linkage Group LG02"/>
</dbReference>
<sequence length="252" mass="28564">MFSFLQSDDLVFQEIEDQQDLQVDLQDHVTMERNINYPSNKTRKRPGNLSVSKLISTPTVQDGNKDTQRKLIHREFEKQRRKEMAKLYASLRSLLPLEFIKGKRSTSDHMHQTVNYIKHMQEKIKVLGAQRDELIKKCAGMSSRGLGSMIDTNEERLTNLVPNTVSVNPCNGGIEIMINSCSIQDGFPLSGVLKAVVEEEGLNVISCTSTKVSERLFHTIRSEVINNPTLIDPSVLQQRLTVIANNHLINFS</sequence>
<evidence type="ECO:0000313" key="2">
    <source>
        <dbReference type="Proteomes" id="UP001055879"/>
    </source>
</evidence>
<keyword evidence="2" id="KW-1185">Reference proteome</keyword>
<comment type="caution">
    <text evidence="1">The sequence shown here is derived from an EMBL/GenBank/DDBJ whole genome shotgun (WGS) entry which is preliminary data.</text>
</comment>
<name>A0ACB9ELS8_ARCLA</name>
<gene>
    <name evidence="1" type="ORF">L6452_07591</name>
</gene>
<organism evidence="1 2">
    <name type="scientific">Arctium lappa</name>
    <name type="common">Greater burdock</name>
    <name type="synonym">Lappa major</name>
    <dbReference type="NCBI Taxonomy" id="4217"/>
    <lineage>
        <taxon>Eukaryota</taxon>
        <taxon>Viridiplantae</taxon>
        <taxon>Streptophyta</taxon>
        <taxon>Embryophyta</taxon>
        <taxon>Tracheophyta</taxon>
        <taxon>Spermatophyta</taxon>
        <taxon>Magnoliopsida</taxon>
        <taxon>eudicotyledons</taxon>
        <taxon>Gunneridae</taxon>
        <taxon>Pentapetalae</taxon>
        <taxon>asterids</taxon>
        <taxon>campanulids</taxon>
        <taxon>Asterales</taxon>
        <taxon>Asteraceae</taxon>
        <taxon>Carduoideae</taxon>
        <taxon>Cardueae</taxon>
        <taxon>Arctiinae</taxon>
        <taxon>Arctium</taxon>
    </lineage>
</organism>
<reference evidence="1 2" key="2">
    <citation type="journal article" date="2022" name="Mol. Ecol. Resour.">
        <title>The genomes of chicory, endive, great burdock and yacon provide insights into Asteraceae paleo-polyploidization history and plant inulin production.</title>
        <authorList>
            <person name="Fan W."/>
            <person name="Wang S."/>
            <person name="Wang H."/>
            <person name="Wang A."/>
            <person name="Jiang F."/>
            <person name="Liu H."/>
            <person name="Zhao H."/>
            <person name="Xu D."/>
            <person name="Zhang Y."/>
        </authorList>
    </citation>
    <scope>NUCLEOTIDE SEQUENCE [LARGE SCALE GENOMIC DNA]</scope>
    <source>
        <strain evidence="2">cv. Niubang</strain>
    </source>
</reference>
<dbReference type="EMBL" id="CM042048">
    <property type="protein sequence ID" value="KAI3759636.1"/>
    <property type="molecule type" value="Genomic_DNA"/>
</dbReference>
<evidence type="ECO:0000313" key="1">
    <source>
        <dbReference type="EMBL" id="KAI3759636.1"/>
    </source>
</evidence>
<reference evidence="2" key="1">
    <citation type="journal article" date="2022" name="Mol. Ecol. Resour.">
        <title>The genomes of chicory, endive, great burdock and yacon provide insights into Asteraceae palaeo-polyploidization history and plant inulin production.</title>
        <authorList>
            <person name="Fan W."/>
            <person name="Wang S."/>
            <person name="Wang H."/>
            <person name="Wang A."/>
            <person name="Jiang F."/>
            <person name="Liu H."/>
            <person name="Zhao H."/>
            <person name="Xu D."/>
            <person name="Zhang Y."/>
        </authorList>
    </citation>
    <scope>NUCLEOTIDE SEQUENCE [LARGE SCALE GENOMIC DNA]</scope>
    <source>
        <strain evidence="2">cv. Niubang</strain>
    </source>
</reference>